<keyword evidence="4 6" id="KW-1133">Transmembrane helix</keyword>
<dbReference type="Proteomes" id="UP000192578">
    <property type="component" value="Unassembled WGS sequence"/>
</dbReference>
<dbReference type="GO" id="GO:0030003">
    <property type="term" value="P:intracellular monoatomic cation homeostasis"/>
    <property type="evidence" value="ECO:0007669"/>
    <property type="project" value="TreeGrafter"/>
</dbReference>
<dbReference type="AlphaFoldDB" id="A0A1W0XBY1"/>
<evidence type="ECO:0000256" key="4">
    <source>
        <dbReference type="ARBA" id="ARBA00022989"/>
    </source>
</evidence>
<dbReference type="InterPro" id="IPR050799">
    <property type="entry name" value="ZIP_Transporter"/>
</dbReference>
<feature type="transmembrane region" description="Helical" evidence="6">
    <location>
        <begin position="90"/>
        <end position="111"/>
    </location>
</feature>
<dbReference type="GO" id="GO:0005886">
    <property type="term" value="C:plasma membrane"/>
    <property type="evidence" value="ECO:0007669"/>
    <property type="project" value="TreeGrafter"/>
</dbReference>
<dbReference type="Pfam" id="PF02535">
    <property type="entry name" value="Zip"/>
    <property type="match status" value="1"/>
</dbReference>
<evidence type="ECO:0000256" key="6">
    <source>
        <dbReference type="SAM" id="Phobius"/>
    </source>
</evidence>
<comment type="subcellular location">
    <subcellularLocation>
        <location evidence="1">Membrane</location>
        <topology evidence="1">Multi-pass membrane protein</topology>
    </subcellularLocation>
</comment>
<keyword evidence="3 6" id="KW-0812">Transmembrane</keyword>
<dbReference type="OrthoDB" id="200954at2759"/>
<evidence type="ECO:0000256" key="3">
    <source>
        <dbReference type="ARBA" id="ARBA00022692"/>
    </source>
</evidence>
<sequence>MIYVSPKATLCDSSQLLSSLQNATTAFKRLTNSTNGATDDTSSEEVCYSMYANICKPYFSVACRDGHSIITDPAHNNAFDEPRPTALETWGIGLLFICLVCSCAVFGVCLYPIMKKKFFHYVITWMIGLAVGSLSGIAVFQLIPQAFELGDETPEQVEKYIHKSLVIISSIYAFFLAERIFKLCMERRAVPTRELSQSTIQSAVGSDKGNYMTIDSTQVAQDISPADGKCQEESGCAVVENIESLEKERVHFHEHVHVEFEKGQPGIQTIAWLILSGDSIHKFVDGLSIGAAFSISTLQGVSIAIAVLCEELPHELGDLAILLHSGLTLKRAILYNSISGLTCFIGFAAGVFLGELPAATTWIFAIASGMFIYISFVNILPEMISAVEDAGRSSTRQAVLILSTQTFGLVVGIALMYILARFSGQIRIG</sequence>
<proteinExistence type="inferred from homology"/>
<evidence type="ECO:0000256" key="5">
    <source>
        <dbReference type="ARBA" id="ARBA00023136"/>
    </source>
</evidence>
<dbReference type="EMBL" id="MTYJ01000004">
    <property type="protein sequence ID" value="OQV24964.1"/>
    <property type="molecule type" value="Genomic_DNA"/>
</dbReference>
<name>A0A1W0XBY1_HYPEX</name>
<feature type="transmembrane region" description="Helical" evidence="6">
    <location>
        <begin position="359"/>
        <end position="379"/>
    </location>
</feature>
<evidence type="ECO:0000256" key="1">
    <source>
        <dbReference type="ARBA" id="ARBA00004141"/>
    </source>
</evidence>
<feature type="transmembrane region" description="Helical" evidence="6">
    <location>
        <begin position="399"/>
        <end position="420"/>
    </location>
</feature>
<feature type="transmembrane region" description="Helical" evidence="6">
    <location>
        <begin position="160"/>
        <end position="177"/>
    </location>
</feature>
<dbReference type="GO" id="GO:0140410">
    <property type="term" value="F:monoatomic cation:bicarbonate symporter activity"/>
    <property type="evidence" value="ECO:0007669"/>
    <property type="project" value="TreeGrafter"/>
</dbReference>
<evidence type="ECO:0000256" key="2">
    <source>
        <dbReference type="ARBA" id="ARBA00006939"/>
    </source>
</evidence>
<feature type="transmembrane region" description="Helical" evidence="6">
    <location>
        <begin position="333"/>
        <end position="353"/>
    </location>
</feature>
<protein>
    <submittedName>
        <fullName evidence="7">Zinc transporter ZIP14</fullName>
    </submittedName>
</protein>
<dbReference type="GO" id="GO:0071578">
    <property type="term" value="P:zinc ion import across plasma membrane"/>
    <property type="evidence" value="ECO:0007669"/>
    <property type="project" value="TreeGrafter"/>
</dbReference>
<dbReference type="InterPro" id="IPR003689">
    <property type="entry name" value="ZIP"/>
</dbReference>
<keyword evidence="8" id="KW-1185">Reference proteome</keyword>
<evidence type="ECO:0000313" key="8">
    <source>
        <dbReference type="Proteomes" id="UP000192578"/>
    </source>
</evidence>
<reference evidence="8" key="1">
    <citation type="submission" date="2017-01" db="EMBL/GenBank/DDBJ databases">
        <title>Comparative genomics of anhydrobiosis in the tardigrade Hypsibius dujardini.</title>
        <authorList>
            <person name="Yoshida Y."/>
            <person name="Koutsovoulos G."/>
            <person name="Laetsch D."/>
            <person name="Stevens L."/>
            <person name="Kumar S."/>
            <person name="Horikawa D."/>
            <person name="Ishino K."/>
            <person name="Komine S."/>
            <person name="Tomita M."/>
            <person name="Blaxter M."/>
            <person name="Arakawa K."/>
        </authorList>
    </citation>
    <scope>NUCLEOTIDE SEQUENCE [LARGE SCALE GENOMIC DNA]</scope>
    <source>
        <strain evidence="8">Z151</strain>
    </source>
</reference>
<dbReference type="PANTHER" id="PTHR12191:SF37">
    <property type="entry name" value="ZINC TRANSPORTER FOI"/>
    <property type="match status" value="1"/>
</dbReference>
<accession>A0A1W0XBY1</accession>
<comment type="similarity">
    <text evidence="2">Belongs to the ZIP transporter (TC 2.A.5) family.</text>
</comment>
<comment type="caution">
    <text evidence="7">The sequence shown here is derived from an EMBL/GenBank/DDBJ whole genome shotgun (WGS) entry which is preliminary data.</text>
</comment>
<keyword evidence="5 6" id="KW-0472">Membrane</keyword>
<organism evidence="7 8">
    <name type="scientific">Hypsibius exemplaris</name>
    <name type="common">Freshwater tardigrade</name>
    <dbReference type="NCBI Taxonomy" id="2072580"/>
    <lineage>
        <taxon>Eukaryota</taxon>
        <taxon>Metazoa</taxon>
        <taxon>Ecdysozoa</taxon>
        <taxon>Tardigrada</taxon>
        <taxon>Eutardigrada</taxon>
        <taxon>Parachela</taxon>
        <taxon>Hypsibioidea</taxon>
        <taxon>Hypsibiidae</taxon>
        <taxon>Hypsibius</taxon>
    </lineage>
</organism>
<evidence type="ECO:0000313" key="7">
    <source>
        <dbReference type="EMBL" id="OQV24964.1"/>
    </source>
</evidence>
<dbReference type="PANTHER" id="PTHR12191">
    <property type="entry name" value="SOLUTE CARRIER FAMILY 39"/>
    <property type="match status" value="1"/>
</dbReference>
<gene>
    <name evidence="7" type="ORF">BV898_01174</name>
</gene>
<feature type="transmembrane region" description="Helical" evidence="6">
    <location>
        <begin position="118"/>
        <end position="140"/>
    </location>
</feature>
<dbReference type="GO" id="GO:0005385">
    <property type="term" value="F:zinc ion transmembrane transporter activity"/>
    <property type="evidence" value="ECO:0007669"/>
    <property type="project" value="TreeGrafter"/>
</dbReference>